<accession>A0A0D7AY51</accession>
<reference evidence="3 4" key="1">
    <citation type="journal article" date="2015" name="Fungal Genet. Biol.">
        <title>Evolution of novel wood decay mechanisms in Agaricales revealed by the genome sequences of Fistulina hepatica and Cylindrobasidium torrendii.</title>
        <authorList>
            <person name="Floudas D."/>
            <person name="Held B.W."/>
            <person name="Riley R."/>
            <person name="Nagy L.G."/>
            <person name="Koehler G."/>
            <person name="Ransdell A.S."/>
            <person name="Younus H."/>
            <person name="Chow J."/>
            <person name="Chiniquy J."/>
            <person name="Lipzen A."/>
            <person name="Tritt A."/>
            <person name="Sun H."/>
            <person name="Haridas S."/>
            <person name="LaButti K."/>
            <person name="Ohm R.A."/>
            <person name="Kues U."/>
            <person name="Blanchette R.A."/>
            <person name="Grigoriev I.V."/>
            <person name="Minto R.E."/>
            <person name="Hibbett D.S."/>
        </authorList>
    </citation>
    <scope>NUCLEOTIDE SEQUENCE [LARGE SCALE GENOMIC DNA]</scope>
    <source>
        <strain evidence="3 4">FP15055 ss-10</strain>
    </source>
</reference>
<gene>
    <name evidence="3" type="ORF">CYLTODRAFT_361871</name>
</gene>
<keyword evidence="4" id="KW-1185">Reference proteome</keyword>
<dbReference type="OrthoDB" id="5582002at2759"/>
<evidence type="ECO:0000313" key="3">
    <source>
        <dbReference type="EMBL" id="KIY62176.1"/>
    </source>
</evidence>
<keyword evidence="2" id="KW-0472">Membrane</keyword>
<organism evidence="3 4">
    <name type="scientific">Cylindrobasidium torrendii FP15055 ss-10</name>
    <dbReference type="NCBI Taxonomy" id="1314674"/>
    <lineage>
        <taxon>Eukaryota</taxon>
        <taxon>Fungi</taxon>
        <taxon>Dikarya</taxon>
        <taxon>Basidiomycota</taxon>
        <taxon>Agaricomycotina</taxon>
        <taxon>Agaricomycetes</taxon>
        <taxon>Agaricomycetidae</taxon>
        <taxon>Agaricales</taxon>
        <taxon>Marasmiineae</taxon>
        <taxon>Physalacriaceae</taxon>
        <taxon>Cylindrobasidium</taxon>
    </lineage>
</organism>
<protein>
    <submittedName>
        <fullName evidence="3">Uncharacterized protein</fullName>
    </submittedName>
</protein>
<evidence type="ECO:0000256" key="1">
    <source>
        <dbReference type="SAM" id="MobiDB-lite"/>
    </source>
</evidence>
<dbReference type="AlphaFoldDB" id="A0A0D7AY51"/>
<feature type="compositionally biased region" description="Basic and acidic residues" evidence="1">
    <location>
        <begin position="18"/>
        <end position="32"/>
    </location>
</feature>
<sequence length="368" mass="41090">MDYDRKSTVSSFYGQKGSMDHLNHEARARGDDDASFYGGGGQQGGANSRAGYNRNSFFHTGREEPLKGGDEEAPEGGWDIYADFNNAGPRYSNFGGQQNHEYQPIAPSPRYDKFSDRQSPTSGNVELVTVPALGAEWQKDELRDMTKGGRREKKAEGRRAHWQQWRRNERGMCGHYFKFRFTVWLLFALCCAVGIILAFTIPRVPAWNINDNTPLANATGDWKDAIPAQFSRAPANFSFPAFANLQVYTGGNFLPLKFSHVYATVYDLNTDRQVGDGDLGSYTVPAKEYTQIQLPLNFSYVATNDSDTTWKNWYDACKNKASTTTGTRDGLKFRLELEMRINGLIGSRRTSTTVASANCPIELAINAA</sequence>
<name>A0A0D7AY51_9AGAR</name>
<feature type="compositionally biased region" description="Basic and acidic residues" evidence="1">
    <location>
        <begin position="60"/>
        <end position="70"/>
    </location>
</feature>
<feature type="region of interest" description="Disordered" evidence="1">
    <location>
        <begin position="1"/>
        <end position="74"/>
    </location>
</feature>
<keyword evidence="2" id="KW-1133">Transmembrane helix</keyword>
<dbReference type="Proteomes" id="UP000054007">
    <property type="component" value="Unassembled WGS sequence"/>
</dbReference>
<feature type="transmembrane region" description="Helical" evidence="2">
    <location>
        <begin position="181"/>
        <end position="201"/>
    </location>
</feature>
<proteinExistence type="predicted"/>
<evidence type="ECO:0000313" key="4">
    <source>
        <dbReference type="Proteomes" id="UP000054007"/>
    </source>
</evidence>
<evidence type="ECO:0000256" key="2">
    <source>
        <dbReference type="SAM" id="Phobius"/>
    </source>
</evidence>
<dbReference type="STRING" id="1314674.A0A0D7AY51"/>
<keyword evidence="2" id="KW-0812">Transmembrane</keyword>
<dbReference type="EMBL" id="KN880815">
    <property type="protein sequence ID" value="KIY62176.1"/>
    <property type="molecule type" value="Genomic_DNA"/>
</dbReference>